<dbReference type="PROSITE" id="PS51186">
    <property type="entry name" value="GNAT"/>
    <property type="match status" value="1"/>
</dbReference>
<evidence type="ECO:0000313" key="2">
    <source>
        <dbReference type="EMBL" id="RKG74399.1"/>
    </source>
</evidence>
<dbReference type="InterPro" id="IPR000182">
    <property type="entry name" value="GNAT_dom"/>
</dbReference>
<feature type="domain" description="N-acetyltransferase" evidence="1">
    <location>
        <begin position="6"/>
        <end position="158"/>
    </location>
</feature>
<dbReference type="GO" id="GO:0034069">
    <property type="term" value="F:aminoglycoside N-acetyltransferase activity"/>
    <property type="evidence" value="ECO:0007669"/>
    <property type="project" value="TreeGrafter"/>
</dbReference>
<reference evidence="3" key="1">
    <citation type="submission" date="2018-09" db="EMBL/GenBank/DDBJ databases">
        <authorList>
            <person name="Livingstone P.G."/>
            <person name="Whitworth D.E."/>
        </authorList>
    </citation>
    <scope>NUCLEOTIDE SEQUENCE [LARGE SCALE GENOMIC DNA]</scope>
    <source>
        <strain evidence="3">CA054A</strain>
    </source>
</reference>
<dbReference type="EMBL" id="RAVZ01000371">
    <property type="protein sequence ID" value="RKG74399.1"/>
    <property type="molecule type" value="Genomic_DNA"/>
</dbReference>
<dbReference type="Proteomes" id="UP000268094">
    <property type="component" value="Unassembled WGS sequence"/>
</dbReference>
<dbReference type="InterPro" id="IPR041380">
    <property type="entry name" value="Acetyltransf_17"/>
</dbReference>
<proteinExistence type="predicted"/>
<dbReference type="Gene3D" id="3.40.630.30">
    <property type="match status" value="2"/>
</dbReference>
<gene>
    <name evidence="2" type="ORF">D7V88_34935</name>
</gene>
<dbReference type="Gene3D" id="3.30.1050.10">
    <property type="entry name" value="SCP2 sterol-binding domain"/>
    <property type="match status" value="1"/>
</dbReference>
<dbReference type="InterPro" id="IPR016181">
    <property type="entry name" value="Acyl_CoA_acyltransferase"/>
</dbReference>
<sequence length="396" mass="43283">MELTGEYGPPRDEQELASVVDITTQAFAMVAADAEGVVRKNHGAGLLRLLRHDGQVAASLTLIRMAQFLGGRSVPMIGVGGVGVAPEHRGAGAATRLFHHFLREMRDEGAPLSVLYPATQPLYRRVGYEQSGARYEIHVDASALELGERSLTLRPMRPSDEEAVDACYRRFASQRQGWLDRGDYIWRRVRTPRNDTAHGFVVEGASGLEGFVYLIRSLSPQGAVPKQVLKLNDLVATTPAAARRLLRFLGDHRSLAQDVVWFGGADEPLLALLREQTYQLKLSMHWMTRLLNVPQALEARGWPPGLSGALHLDVVDDVLAQNQGRFVLEVEGGAARVRPGGEGRMRLHVRALAPLYTGFLTPRALQLAGMLEADEASLGVAGALFSGPAPSMRDMF</sequence>
<dbReference type="GO" id="GO:0030649">
    <property type="term" value="P:aminoglycoside antibiotic catabolic process"/>
    <property type="evidence" value="ECO:0007669"/>
    <property type="project" value="TreeGrafter"/>
</dbReference>
<dbReference type="Pfam" id="PF17668">
    <property type="entry name" value="Acetyltransf_17"/>
    <property type="match status" value="1"/>
</dbReference>
<dbReference type="SUPFAM" id="SSF55718">
    <property type="entry name" value="SCP-like"/>
    <property type="match status" value="1"/>
</dbReference>
<dbReference type="AlphaFoldDB" id="A0A3A8HT50"/>
<keyword evidence="2" id="KW-0808">Transferase</keyword>
<organism evidence="2 3">
    <name type="scientific">Corallococcus terminator</name>
    <dbReference type="NCBI Taxonomy" id="2316733"/>
    <lineage>
        <taxon>Bacteria</taxon>
        <taxon>Pseudomonadati</taxon>
        <taxon>Myxococcota</taxon>
        <taxon>Myxococcia</taxon>
        <taxon>Myxococcales</taxon>
        <taxon>Cystobacterineae</taxon>
        <taxon>Myxococcaceae</taxon>
        <taxon>Corallococcus</taxon>
    </lineage>
</organism>
<dbReference type="InterPro" id="IPR036527">
    <property type="entry name" value="SCP2_sterol-bd_dom_sf"/>
</dbReference>
<accession>A0A3A8HT50</accession>
<dbReference type="CDD" id="cd04301">
    <property type="entry name" value="NAT_SF"/>
    <property type="match status" value="1"/>
</dbReference>
<keyword evidence="3" id="KW-1185">Reference proteome</keyword>
<dbReference type="SUPFAM" id="SSF55729">
    <property type="entry name" value="Acyl-CoA N-acyltransferases (Nat)"/>
    <property type="match status" value="1"/>
</dbReference>
<dbReference type="OrthoDB" id="3498897at2"/>
<evidence type="ECO:0000259" key="1">
    <source>
        <dbReference type="PROSITE" id="PS51186"/>
    </source>
</evidence>
<dbReference type="PANTHER" id="PTHR37817">
    <property type="entry name" value="N-ACETYLTRANSFERASE EIS"/>
    <property type="match status" value="1"/>
</dbReference>
<evidence type="ECO:0000313" key="3">
    <source>
        <dbReference type="Proteomes" id="UP000268094"/>
    </source>
</evidence>
<dbReference type="Pfam" id="PF13527">
    <property type="entry name" value="Acetyltransf_9"/>
    <property type="match status" value="1"/>
</dbReference>
<protein>
    <submittedName>
        <fullName evidence="2">GNAT family N-acetyltransferase</fullName>
    </submittedName>
</protein>
<dbReference type="InterPro" id="IPR051554">
    <property type="entry name" value="Acetyltransferase_Eis"/>
</dbReference>
<comment type="caution">
    <text evidence="2">The sequence shown here is derived from an EMBL/GenBank/DDBJ whole genome shotgun (WGS) entry which is preliminary data.</text>
</comment>
<dbReference type="PANTHER" id="PTHR37817:SF1">
    <property type="entry name" value="N-ACETYLTRANSFERASE EIS"/>
    <property type="match status" value="1"/>
</dbReference>
<dbReference type="InterPro" id="IPR025559">
    <property type="entry name" value="Eis_dom"/>
</dbReference>
<name>A0A3A8HT50_9BACT</name>
<dbReference type="RefSeq" id="WP_120544930.1">
    <property type="nucleotide sequence ID" value="NZ_RAVZ01000371.1"/>
</dbReference>
<dbReference type="Pfam" id="PF13530">
    <property type="entry name" value="SCP2_2"/>
    <property type="match status" value="1"/>
</dbReference>